<reference evidence="1 2" key="1">
    <citation type="submission" date="2023-07" db="EMBL/GenBank/DDBJ databases">
        <title>Sorghum-associated microbial communities from plants grown in Nebraska, USA.</title>
        <authorList>
            <person name="Schachtman D."/>
        </authorList>
    </citation>
    <scope>NUCLEOTIDE SEQUENCE [LARGE SCALE GENOMIC DNA]</scope>
    <source>
        <strain evidence="1 2">3262</strain>
    </source>
</reference>
<protein>
    <submittedName>
        <fullName evidence="1">Uncharacterized protein</fullName>
    </submittedName>
</protein>
<organism evidence="1 2">
    <name type="scientific">Mucilaginibacter pocheonensis</name>
    <dbReference type="NCBI Taxonomy" id="398050"/>
    <lineage>
        <taxon>Bacteria</taxon>
        <taxon>Pseudomonadati</taxon>
        <taxon>Bacteroidota</taxon>
        <taxon>Sphingobacteriia</taxon>
        <taxon>Sphingobacteriales</taxon>
        <taxon>Sphingobacteriaceae</taxon>
        <taxon>Mucilaginibacter</taxon>
    </lineage>
</organism>
<gene>
    <name evidence="1" type="ORF">J2W55_001996</name>
</gene>
<comment type="caution">
    <text evidence="1">The sequence shown here is derived from an EMBL/GenBank/DDBJ whole genome shotgun (WGS) entry which is preliminary data.</text>
</comment>
<proteinExistence type="predicted"/>
<name>A0ABU1TA27_9SPHI</name>
<sequence>MLFNKYRIKTTDVGYASHPSVIPFGKINGLPKPDAKTVKTIWYDDEA</sequence>
<keyword evidence="2" id="KW-1185">Reference proteome</keyword>
<accession>A0ABU1TA27</accession>
<dbReference type="Proteomes" id="UP001247620">
    <property type="component" value="Unassembled WGS sequence"/>
</dbReference>
<evidence type="ECO:0000313" key="2">
    <source>
        <dbReference type="Proteomes" id="UP001247620"/>
    </source>
</evidence>
<dbReference type="EMBL" id="JAVDUU010000002">
    <property type="protein sequence ID" value="MDR6942154.1"/>
    <property type="molecule type" value="Genomic_DNA"/>
</dbReference>
<evidence type="ECO:0000313" key="1">
    <source>
        <dbReference type="EMBL" id="MDR6942154.1"/>
    </source>
</evidence>